<evidence type="ECO:0000256" key="4">
    <source>
        <dbReference type="ARBA" id="ARBA00025742"/>
    </source>
</evidence>
<keyword evidence="1" id="KW-0479">Metal-binding</keyword>
<dbReference type="InterPro" id="IPR050884">
    <property type="entry name" value="CNP_phosphodiesterase-III"/>
</dbReference>
<evidence type="ECO:0000313" key="7">
    <source>
        <dbReference type="Proteomes" id="UP000241808"/>
    </source>
</evidence>
<dbReference type="Proteomes" id="UP000241808">
    <property type="component" value="Unassembled WGS sequence"/>
</dbReference>
<feature type="domain" description="Calcineurin-like phosphoesterase" evidence="5">
    <location>
        <begin position="8"/>
        <end position="232"/>
    </location>
</feature>
<comment type="similarity">
    <text evidence="4">Belongs to the cyclic nucleotide phosphodiesterase class-III family.</text>
</comment>
<dbReference type="Gene3D" id="3.60.21.10">
    <property type="match status" value="1"/>
</dbReference>
<sequence>MRGSGVTSIAHVSDLHLAPVPFPFGEGLKPALGWINWRRKPGAHDPALGLRVAAAVRAASPDHVALTGDLIELGLASEYGAAAEALAAFGPPCRLSWAPGNHDVYTARAVPRLRDGLGGWLAPEAAPQNDADIRGHFPRLVVTGRVALVTLCSGLPTWLFSAEGELGAAQLSRLDAMLSAIDRTAHLPVIAVHHPPHAPGLSPLKRLRDGQALMALLARHRCPLVLHGHLHRACEATTTIDGFAITLAGAPSASSAGHHGDDPAGYSLVQVDEALRWRIERHAV</sequence>
<reference evidence="6 7" key="1">
    <citation type="submission" date="2018-04" db="EMBL/GenBank/DDBJ databases">
        <title>Genomic Encyclopedia of Archaeal and Bacterial Type Strains, Phase II (KMG-II): from individual species to whole genera.</title>
        <authorList>
            <person name="Goeker M."/>
        </authorList>
    </citation>
    <scope>NUCLEOTIDE SEQUENCE [LARGE SCALE GENOMIC DNA]</scope>
    <source>
        <strain evidence="6 7">DSM 25521</strain>
    </source>
</reference>
<dbReference type="InterPro" id="IPR004843">
    <property type="entry name" value="Calcineurin-like_PHP"/>
</dbReference>
<organism evidence="6 7">
    <name type="scientific">Phreatobacter oligotrophus</name>
    <dbReference type="NCBI Taxonomy" id="1122261"/>
    <lineage>
        <taxon>Bacteria</taxon>
        <taxon>Pseudomonadati</taxon>
        <taxon>Pseudomonadota</taxon>
        <taxon>Alphaproteobacteria</taxon>
        <taxon>Hyphomicrobiales</taxon>
        <taxon>Phreatobacteraceae</taxon>
        <taxon>Phreatobacter</taxon>
    </lineage>
</organism>
<dbReference type="InterPro" id="IPR029052">
    <property type="entry name" value="Metallo-depent_PP-like"/>
</dbReference>
<keyword evidence="7" id="KW-1185">Reference proteome</keyword>
<protein>
    <submittedName>
        <fullName evidence="6">3',5'-cyclic AMP phosphodiesterase CpdA</fullName>
    </submittedName>
</protein>
<comment type="caution">
    <text evidence="6">The sequence shown here is derived from an EMBL/GenBank/DDBJ whole genome shotgun (WGS) entry which is preliminary data.</text>
</comment>
<accession>A0A2T4ZIA5</accession>
<dbReference type="GO" id="GO:0046872">
    <property type="term" value="F:metal ion binding"/>
    <property type="evidence" value="ECO:0007669"/>
    <property type="project" value="UniProtKB-KW"/>
</dbReference>
<dbReference type="AlphaFoldDB" id="A0A2T4ZIA5"/>
<name>A0A2T4ZIA5_9HYPH</name>
<dbReference type="SUPFAM" id="SSF56300">
    <property type="entry name" value="Metallo-dependent phosphatases"/>
    <property type="match status" value="1"/>
</dbReference>
<dbReference type="OrthoDB" id="651281at2"/>
<gene>
    <name evidence="6" type="ORF">C8P69_101372</name>
</gene>
<evidence type="ECO:0000256" key="2">
    <source>
        <dbReference type="ARBA" id="ARBA00022801"/>
    </source>
</evidence>
<dbReference type="GO" id="GO:0016787">
    <property type="term" value="F:hydrolase activity"/>
    <property type="evidence" value="ECO:0007669"/>
    <property type="project" value="UniProtKB-KW"/>
</dbReference>
<dbReference type="Pfam" id="PF00149">
    <property type="entry name" value="Metallophos"/>
    <property type="match status" value="1"/>
</dbReference>
<dbReference type="EMBL" id="PZZL01000001">
    <property type="protein sequence ID" value="PTM61701.1"/>
    <property type="molecule type" value="Genomic_DNA"/>
</dbReference>
<dbReference type="PANTHER" id="PTHR42988:SF2">
    <property type="entry name" value="CYCLIC NUCLEOTIDE PHOSPHODIESTERASE CBUA0032-RELATED"/>
    <property type="match status" value="1"/>
</dbReference>
<keyword evidence="2" id="KW-0378">Hydrolase</keyword>
<evidence type="ECO:0000256" key="3">
    <source>
        <dbReference type="ARBA" id="ARBA00023004"/>
    </source>
</evidence>
<keyword evidence="3" id="KW-0408">Iron</keyword>
<proteinExistence type="inferred from homology"/>
<evidence type="ECO:0000259" key="5">
    <source>
        <dbReference type="Pfam" id="PF00149"/>
    </source>
</evidence>
<evidence type="ECO:0000313" key="6">
    <source>
        <dbReference type="EMBL" id="PTM61701.1"/>
    </source>
</evidence>
<evidence type="ECO:0000256" key="1">
    <source>
        <dbReference type="ARBA" id="ARBA00022723"/>
    </source>
</evidence>
<dbReference type="PANTHER" id="PTHR42988">
    <property type="entry name" value="PHOSPHOHYDROLASE"/>
    <property type="match status" value="1"/>
</dbReference>